<reference evidence="1" key="1">
    <citation type="submission" date="2018-05" db="EMBL/GenBank/DDBJ databases">
        <authorList>
            <person name="Lanie J.A."/>
            <person name="Ng W.-L."/>
            <person name="Kazmierczak K.M."/>
            <person name="Andrzejewski T.M."/>
            <person name="Davidsen T.M."/>
            <person name="Wayne K.J."/>
            <person name="Tettelin H."/>
            <person name="Glass J.I."/>
            <person name="Rusch D."/>
            <person name="Podicherti R."/>
            <person name="Tsui H.-C.T."/>
            <person name="Winkler M.E."/>
        </authorList>
    </citation>
    <scope>NUCLEOTIDE SEQUENCE</scope>
</reference>
<feature type="non-terminal residue" evidence="1">
    <location>
        <position position="1"/>
    </location>
</feature>
<evidence type="ECO:0000313" key="1">
    <source>
        <dbReference type="EMBL" id="SVC75307.1"/>
    </source>
</evidence>
<dbReference type="EMBL" id="UINC01108880">
    <property type="protein sequence ID" value="SVC75307.1"/>
    <property type="molecule type" value="Genomic_DNA"/>
</dbReference>
<name>A0A382PR36_9ZZZZ</name>
<gene>
    <name evidence="1" type="ORF">METZ01_LOCUS328161</name>
</gene>
<accession>A0A382PR36</accession>
<dbReference type="AlphaFoldDB" id="A0A382PR36"/>
<protein>
    <submittedName>
        <fullName evidence="1">Uncharacterized protein</fullName>
    </submittedName>
</protein>
<proteinExistence type="predicted"/>
<sequence>SDGEVEKILKTLSGDGTIIVQKI</sequence>
<organism evidence="1">
    <name type="scientific">marine metagenome</name>
    <dbReference type="NCBI Taxonomy" id="408172"/>
    <lineage>
        <taxon>unclassified sequences</taxon>
        <taxon>metagenomes</taxon>
        <taxon>ecological metagenomes</taxon>
    </lineage>
</organism>